<sequence>GEASAATGEKEEGMTEKGVEREKGEASVATGEEEEGMTV</sequence>
<proteinExistence type="predicted"/>
<dbReference type="Proteomes" id="UP000050741">
    <property type="component" value="Unassembled WGS sequence"/>
</dbReference>
<accession>A0A183CGH5</accession>
<evidence type="ECO:0000313" key="3">
    <source>
        <dbReference type="WBParaSite" id="GPLIN_001198000"/>
    </source>
</evidence>
<dbReference type="WBParaSite" id="GPLIN_001198000">
    <property type="protein sequence ID" value="GPLIN_001198000"/>
    <property type="gene ID" value="GPLIN_001198000"/>
</dbReference>
<feature type="region of interest" description="Disordered" evidence="1">
    <location>
        <begin position="1"/>
        <end position="39"/>
    </location>
</feature>
<name>A0A183CGH5_GLOPA</name>
<reference evidence="2" key="1">
    <citation type="submission" date="2013-12" db="EMBL/GenBank/DDBJ databases">
        <authorList>
            <person name="Aslett M."/>
        </authorList>
    </citation>
    <scope>NUCLEOTIDE SEQUENCE [LARGE SCALE GENOMIC DNA]</scope>
    <source>
        <strain evidence="2">Lindley</strain>
    </source>
</reference>
<reference evidence="2" key="2">
    <citation type="submission" date="2014-05" db="EMBL/GenBank/DDBJ databases">
        <title>The genome and life-stage specific transcriptomes of Globodera pallida elucidate key aspects of plant parasitism by a cyst nematode.</title>
        <authorList>
            <person name="Cotton J.A."/>
            <person name="Lilley C.J."/>
            <person name="Jones L.M."/>
            <person name="Kikuchi T."/>
            <person name="Reid A.J."/>
            <person name="Thorpe P."/>
            <person name="Tsai I.J."/>
            <person name="Beasley H."/>
            <person name="Blok V."/>
            <person name="Cock P.J.A."/>
            <person name="Van den Akker S.E."/>
            <person name="Holroyd N."/>
            <person name="Hunt M."/>
            <person name="Mantelin S."/>
            <person name="Naghra H."/>
            <person name="Pain A."/>
            <person name="Palomares-Rius J.E."/>
            <person name="Zarowiecki M."/>
            <person name="Berriman M."/>
            <person name="Jones J.T."/>
            <person name="Urwin P.E."/>
        </authorList>
    </citation>
    <scope>NUCLEOTIDE SEQUENCE [LARGE SCALE GENOMIC DNA]</scope>
    <source>
        <strain evidence="2">Lindley</strain>
    </source>
</reference>
<evidence type="ECO:0000313" key="2">
    <source>
        <dbReference type="Proteomes" id="UP000050741"/>
    </source>
</evidence>
<organism evidence="2 3">
    <name type="scientific">Globodera pallida</name>
    <name type="common">Potato cyst nematode worm</name>
    <name type="synonym">Heterodera pallida</name>
    <dbReference type="NCBI Taxonomy" id="36090"/>
    <lineage>
        <taxon>Eukaryota</taxon>
        <taxon>Metazoa</taxon>
        <taxon>Ecdysozoa</taxon>
        <taxon>Nematoda</taxon>
        <taxon>Chromadorea</taxon>
        <taxon>Rhabditida</taxon>
        <taxon>Tylenchina</taxon>
        <taxon>Tylenchomorpha</taxon>
        <taxon>Tylenchoidea</taxon>
        <taxon>Heteroderidae</taxon>
        <taxon>Heteroderinae</taxon>
        <taxon>Globodera</taxon>
    </lineage>
</organism>
<feature type="compositionally biased region" description="Basic and acidic residues" evidence="1">
    <location>
        <begin position="8"/>
        <end position="25"/>
    </location>
</feature>
<protein>
    <submittedName>
        <fullName evidence="3">PTMA</fullName>
    </submittedName>
</protein>
<dbReference type="AlphaFoldDB" id="A0A183CGH5"/>
<keyword evidence="2" id="KW-1185">Reference proteome</keyword>
<evidence type="ECO:0000256" key="1">
    <source>
        <dbReference type="SAM" id="MobiDB-lite"/>
    </source>
</evidence>
<reference evidence="3" key="3">
    <citation type="submission" date="2016-06" db="UniProtKB">
        <authorList>
            <consortium name="WormBaseParasite"/>
        </authorList>
    </citation>
    <scope>IDENTIFICATION</scope>
</reference>